<dbReference type="AlphaFoldDB" id="A0A4C1YRR5"/>
<evidence type="ECO:0000313" key="2">
    <source>
        <dbReference type="Proteomes" id="UP000299102"/>
    </source>
</evidence>
<sequence length="126" mass="14290">MGTANGIGIESGTENKIENETGVESECRIGIRTKSATGIVIKTVSEPELEVRMKLELTARSSVSKMRDHRRSCWRKARCTYCLLHSNRLTNNKDIAILKLVLRARYDTHHRAKSSTGYFMNMRCSN</sequence>
<dbReference type="Proteomes" id="UP000299102">
    <property type="component" value="Unassembled WGS sequence"/>
</dbReference>
<keyword evidence="2" id="KW-1185">Reference proteome</keyword>
<proteinExistence type="predicted"/>
<evidence type="ECO:0000313" key="1">
    <source>
        <dbReference type="EMBL" id="GBP77035.1"/>
    </source>
</evidence>
<comment type="caution">
    <text evidence="1">The sequence shown here is derived from an EMBL/GenBank/DDBJ whole genome shotgun (WGS) entry which is preliminary data.</text>
</comment>
<reference evidence="1 2" key="1">
    <citation type="journal article" date="2019" name="Commun. Biol.">
        <title>The bagworm genome reveals a unique fibroin gene that provides high tensile strength.</title>
        <authorList>
            <person name="Kono N."/>
            <person name="Nakamura H."/>
            <person name="Ohtoshi R."/>
            <person name="Tomita M."/>
            <person name="Numata K."/>
            <person name="Arakawa K."/>
        </authorList>
    </citation>
    <scope>NUCLEOTIDE SEQUENCE [LARGE SCALE GENOMIC DNA]</scope>
</reference>
<gene>
    <name evidence="1" type="ORF">EVAR_53680_1</name>
</gene>
<dbReference type="EMBL" id="BGZK01001315">
    <property type="protein sequence ID" value="GBP77035.1"/>
    <property type="molecule type" value="Genomic_DNA"/>
</dbReference>
<name>A0A4C1YRR5_EUMVA</name>
<protein>
    <submittedName>
        <fullName evidence="1">Uncharacterized protein</fullName>
    </submittedName>
</protein>
<organism evidence="1 2">
    <name type="scientific">Eumeta variegata</name>
    <name type="common">Bagworm moth</name>
    <name type="synonym">Eumeta japonica</name>
    <dbReference type="NCBI Taxonomy" id="151549"/>
    <lineage>
        <taxon>Eukaryota</taxon>
        <taxon>Metazoa</taxon>
        <taxon>Ecdysozoa</taxon>
        <taxon>Arthropoda</taxon>
        <taxon>Hexapoda</taxon>
        <taxon>Insecta</taxon>
        <taxon>Pterygota</taxon>
        <taxon>Neoptera</taxon>
        <taxon>Endopterygota</taxon>
        <taxon>Lepidoptera</taxon>
        <taxon>Glossata</taxon>
        <taxon>Ditrysia</taxon>
        <taxon>Tineoidea</taxon>
        <taxon>Psychidae</taxon>
        <taxon>Oiketicinae</taxon>
        <taxon>Eumeta</taxon>
    </lineage>
</organism>
<accession>A0A4C1YRR5</accession>